<evidence type="ECO:0000313" key="12">
    <source>
        <dbReference type="Proteomes" id="UP000838412"/>
    </source>
</evidence>
<evidence type="ECO:0000256" key="9">
    <source>
        <dbReference type="SAM" id="SignalP"/>
    </source>
</evidence>
<comment type="function">
    <text evidence="1">Acts as a defensive agent. Recognizes blood group fucosylated oligosaccharides including A, B, H and Lewis B-type antigens. Does not recognize Lewis A antigen and has low affinity for monovalent haptens.</text>
</comment>
<dbReference type="InterPro" id="IPR006585">
    <property type="entry name" value="FTP1"/>
</dbReference>
<dbReference type="Proteomes" id="UP000838412">
    <property type="component" value="Chromosome 19"/>
</dbReference>
<evidence type="ECO:0000256" key="4">
    <source>
        <dbReference type="ARBA" id="ARBA00022669"/>
    </source>
</evidence>
<gene>
    <name evidence="11" type="primary">Hypp9240</name>
    <name evidence="11" type="ORF">BLAG_LOCUS12375</name>
</gene>
<feature type="domain" description="Fucolectin tachylectin-4 pentraxin-1" evidence="10">
    <location>
        <begin position="80"/>
        <end position="226"/>
    </location>
</feature>
<keyword evidence="7" id="KW-0106">Calcium</keyword>
<dbReference type="Pfam" id="PF22633">
    <property type="entry name" value="F5_F8_type_C_2"/>
    <property type="match status" value="1"/>
</dbReference>
<dbReference type="GO" id="GO:0010185">
    <property type="term" value="P:regulation of cellular defense response"/>
    <property type="evidence" value="ECO:0007669"/>
    <property type="project" value="UniProtKB-ARBA"/>
</dbReference>
<dbReference type="OrthoDB" id="547680at2759"/>
<dbReference type="PANTHER" id="PTHR45713:SF6">
    <property type="entry name" value="F5_8 TYPE C DOMAIN-CONTAINING PROTEIN"/>
    <property type="match status" value="1"/>
</dbReference>
<dbReference type="InterPro" id="IPR008979">
    <property type="entry name" value="Galactose-bd-like_sf"/>
</dbReference>
<dbReference type="GO" id="GO:0042806">
    <property type="term" value="F:fucose binding"/>
    <property type="evidence" value="ECO:0007669"/>
    <property type="project" value="UniProtKB-ARBA"/>
</dbReference>
<dbReference type="AlphaFoldDB" id="A0A8K0EIG1"/>
<evidence type="ECO:0000256" key="3">
    <source>
        <dbReference type="ARBA" id="ARBA00011233"/>
    </source>
</evidence>
<evidence type="ECO:0000256" key="5">
    <source>
        <dbReference type="ARBA" id="ARBA00022723"/>
    </source>
</evidence>
<dbReference type="Gene3D" id="3.30.60.10">
    <property type="entry name" value="Endochitinase-like"/>
    <property type="match status" value="1"/>
</dbReference>
<dbReference type="SUPFAM" id="SSF49785">
    <property type="entry name" value="Galactose-binding domain-like"/>
    <property type="match status" value="1"/>
</dbReference>
<organism evidence="11 12">
    <name type="scientific">Branchiostoma lanceolatum</name>
    <name type="common">Common lancelet</name>
    <name type="synonym">Amphioxus lanceolatum</name>
    <dbReference type="NCBI Taxonomy" id="7740"/>
    <lineage>
        <taxon>Eukaryota</taxon>
        <taxon>Metazoa</taxon>
        <taxon>Chordata</taxon>
        <taxon>Cephalochordata</taxon>
        <taxon>Leptocardii</taxon>
        <taxon>Amphioxiformes</taxon>
        <taxon>Branchiostomatidae</taxon>
        <taxon>Branchiostoma</taxon>
    </lineage>
</organism>
<comment type="similarity">
    <text evidence="2">Belongs to the fucolectin family.</text>
</comment>
<comment type="subunit">
    <text evidence="3">Homotrimer.</text>
</comment>
<name>A0A8K0EIG1_BRALA</name>
<feature type="chain" id="PRO_5035463357" evidence="9">
    <location>
        <begin position="25"/>
        <end position="289"/>
    </location>
</feature>
<keyword evidence="12" id="KW-1185">Reference proteome</keyword>
<evidence type="ECO:0000256" key="6">
    <source>
        <dbReference type="ARBA" id="ARBA00022734"/>
    </source>
</evidence>
<dbReference type="InterPro" id="IPR051941">
    <property type="entry name" value="BG_Antigen-Binding_Lectin"/>
</dbReference>
<proteinExistence type="inferred from homology"/>
<dbReference type="EMBL" id="OV696704">
    <property type="protein sequence ID" value="CAH1252244.1"/>
    <property type="molecule type" value="Genomic_DNA"/>
</dbReference>
<dbReference type="PANTHER" id="PTHR45713">
    <property type="entry name" value="FTP DOMAIN-CONTAINING PROTEIN"/>
    <property type="match status" value="1"/>
</dbReference>
<accession>A0A8K0EIG1</accession>
<evidence type="ECO:0000256" key="1">
    <source>
        <dbReference type="ARBA" id="ARBA00002219"/>
    </source>
</evidence>
<dbReference type="GO" id="GO:0008061">
    <property type="term" value="F:chitin binding"/>
    <property type="evidence" value="ECO:0007669"/>
    <property type="project" value="UniProtKB-KW"/>
</dbReference>
<keyword evidence="6" id="KW-0430">Lectin</keyword>
<dbReference type="SUPFAM" id="SSF57016">
    <property type="entry name" value="Plant lectins/antimicrobial peptides"/>
    <property type="match status" value="1"/>
</dbReference>
<reference evidence="11" key="1">
    <citation type="submission" date="2022-01" db="EMBL/GenBank/DDBJ databases">
        <authorList>
            <person name="Braso-Vives M."/>
        </authorList>
    </citation>
    <scope>NUCLEOTIDE SEQUENCE</scope>
</reference>
<dbReference type="CDD" id="cd10909">
    <property type="entry name" value="ChtBD1_GH18_2"/>
    <property type="match status" value="1"/>
</dbReference>
<dbReference type="Gene3D" id="2.60.120.260">
    <property type="entry name" value="Galactose-binding domain-like"/>
    <property type="match status" value="1"/>
</dbReference>
<keyword evidence="8" id="KW-1015">Disulfide bond</keyword>
<keyword evidence="9" id="KW-0732">Signal</keyword>
<evidence type="ECO:0000256" key="2">
    <source>
        <dbReference type="ARBA" id="ARBA00010147"/>
    </source>
</evidence>
<evidence type="ECO:0000313" key="11">
    <source>
        <dbReference type="EMBL" id="CAH1252244.1"/>
    </source>
</evidence>
<dbReference type="GO" id="GO:0046872">
    <property type="term" value="F:metal ion binding"/>
    <property type="evidence" value="ECO:0007669"/>
    <property type="project" value="UniProtKB-KW"/>
</dbReference>
<evidence type="ECO:0000259" key="10">
    <source>
        <dbReference type="SMART" id="SM00607"/>
    </source>
</evidence>
<keyword evidence="4" id="KW-0147">Chitin-binding</keyword>
<protein>
    <submittedName>
        <fullName evidence="11">Hypp9240 protein</fullName>
    </submittedName>
</protein>
<feature type="signal peptide" evidence="9">
    <location>
        <begin position="1"/>
        <end position="24"/>
    </location>
</feature>
<sequence length="289" mass="31172">MGHKNCIQTTLSLVVYFLSFGTEGSVLTKVEAAQLKTALEVVKAKCDAAKDQANQTSATLNAGAIAGLHPPAPVPTGAPDVNIAQGKTAYQTSNYAGYTLPSRSVDGNTNGRWNALSCSCTSAETTPMWWVDLGQTYRVNRVVIYNRWDCCRERLNPFNIHIGDSNQVTLNPKCGGDHQIALNQPSISVSCPGMTGRYVGVRLPGSTRRYLTLCEVQVFSNAVALPKKWREDRRCGAAFPAPGANPGQCDPNSPNPCCSPYNYCGVSRNHCGCHGCVDYRNTLGEKLPP</sequence>
<dbReference type="InterPro" id="IPR036861">
    <property type="entry name" value="Endochitinase-like_sf"/>
</dbReference>
<dbReference type="SMART" id="SM00607">
    <property type="entry name" value="FTP"/>
    <property type="match status" value="1"/>
</dbReference>
<keyword evidence="5" id="KW-0479">Metal-binding</keyword>
<dbReference type="GO" id="GO:0001868">
    <property type="term" value="P:regulation of complement activation, lectin pathway"/>
    <property type="evidence" value="ECO:0007669"/>
    <property type="project" value="UniProtKB-ARBA"/>
</dbReference>
<evidence type="ECO:0000256" key="7">
    <source>
        <dbReference type="ARBA" id="ARBA00022837"/>
    </source>
</evidence>
<evidence type="ECO:0000256" key="8">
    <source>
        <dbReference type="ARBA" id="ARBA00023157"/>
    </source>
</evidence>